<protein>
    <submittedName>
        <fullName evidence="2">Uncharacterized protein</fullName>
    </submittedName>
</protein>
<comment type="caution">
    <text evidence="2">The sequence shown here is derived from an EMBL/GenBank/DDBJ whole genome shotgun (WGS) entry which is preliminary data.</text>
</comment>
<organism evidence="2 3">
    <name type="scientific">Candidatus Iainarchaeum sp</name>
    <dbReference type="NCBI Taxonomy" id="3101447"/>
    <lineage>
        <taxon>Archaea</taxon>
        <taxon>Candidatus Iainarchaeota</taxon>
        <taxon>Candidatus Iainarchaeia</taxon>
        <taxon>Candidatus Iainarchaeales</taxon>
        <taxon>Candidatus Iainarchaeaceae</taxon>
        <taxon>Candidatus Iainarchaeum</taxon>
    </lineage>
</organism>
<gene>
    <name evidence="2" type="ORF">DRO04_00205</name>
</gene>
<dbReference type="Proteomes" id="UP000278031">
    <property type="component" value="Unassembled WGS sequence"/>
</dbReference>
<feature type="transmembrane region" description="Helical" evidence="1">
    <location>
        <begin position="32"/>
        <end position="50"/>
    </location>
</feature>
<feature type="transmembrane region" description="Helical" evidence="1">
    <location>
        <begin position="7"/>
        <end position="26"/>
    </location>
</feature>
<name>A0A497JI49_9ARCH</name>
<keyword evidence="1" id="KW-1133">Transmembrane helix</keyword>
<accession>A0A497JI49</accession>
<evidence type="ECO:0000256" key="1">
    <source>
        <dbReference type="SAM" id="Phobius"/>
    </source>
</evidence>
<proteinExistence type="predicted"/>
<keyword evidence="1" id="KW-0812">Transmembrane</keyword>
<sequence length="160" mass="18846">MRKEAISAVILLVCCYIVLYVLSFFLHSWESPFYFLLPIPGFLFAYLFSGKLEDFIGYKNPWVLLIGFIFLGILAYYINLHWYYYNMYYLLLQRNPQLEKLGMNFGIYLYGGKLNNGQYFNGIGFDFLAHLKNEPFIVFLLSAVFGYIAYKLKPRLLAKL</sequence>
<keyword evidence="1" id="KW-0472">Membrane</keyword>
<dbReference type="AlphaFoldDB" id="A0A497JI49"/>
<reference evidence="2 3" key="1">
    <citation type="submission" date="2018-06" db="EMBL/GenBank/DDBJ databases">
        <title>Extensive metabolic versatility and redundancy in microbially diverse, dynamic hydrothermal sediments.</title>
        <authorList>
            <person name="Dombrowski N."/>
            <person name="Teske A."/>
            <person name="Baker B.J."/>
        </authorList>
    </citation>
    <scope>NUCLEOTIDE SEQUENCE [LARGE SCALE GENOMIC DNA]</scope>
    <source>
        <strain evidence="2">B51_G17</strain>
    </source>
</reference>
<evidence type="ECO:0000313" key="2">
    <source>
        <dbReference type="EMBL" id="RLG71242.1"/>
    </source>
</evidence>
<feature type="transmembrane region" description="Helical" evidence="1">
    <location>
        <begin position="62"/>
        <end position="84"/>
    </location>
</feature>
<feature type="transmembrane region" description="Helical" evidence="1">
    <location>
        <begin position="135"/>
        <end position="152"/>
    </location>
</feature>
<evidence type="ECO:0000313" key="3">
    <source>
        <dbReference type="Proteomes" id="UP000278031"/>
    </source>
</evidence>
<dbReference type="EMBL" id="QMWP01000003">
    <property type="protein sequence ID" value="RLG71242.1"/>
    <property type="molecule type" value="Genomic_DNA"/>
</dbReference>